<dbReference type="RefSeq" id="WP_236332113.1">
    <property type="nucleotide sequence ID" value="NZ_JAKIJS010000001.1"/>
</dbReference>
<dbReference type="EMBL" id="JAKIJS010000001">
    <property type="protein sequence ID" value="MCF6136936.1"/>
    <property type="molecule type" value="Genomic_DNA"/>
</dbReference>
<sequence length="85" mass="9469">MWAITKVNIKILYVIVLHAAISVRKRRRKTALQERNPAENAQLEDLQADVLLVNLLADVLLADLQADVLLADPLVDIGFGKLKRG</sequence>
<accession>A0ABS9GYP7</accession>
<organism evidence="1 2">
    <name type="scientific">Pseudalkalibacillus berkeleyi</name>
    <dbReference type="NCBI Taxonomy" id="1069813"/>
    <lineage>
        <taxon>Bacteria</taxon>
        <taxon>Bacillati</taxon>
        <taxon>Bacillota</taxon>
        <taxon>Bacilli</taxon>
        <taxon>Bacillales</taxon>
        <taxon>Fictibacillaceae</taxon>
        <taxon>Pseudalkalibacillus</taxon>
    </lineage>
</organism>
<keyword evidence="2" id="KW-1185">Reference proteome</keyword>
<gene>
    <name evidence="1" type="ORF">L2716_04280</name>
</gene>
<comment type="caution">
    <text evidence="1">The sequence shown here is derived from an EMBL/GenBank/DDBJ whole genome shotgun (WGS) entry which is preliminary data.</text>
</comment>
<reference evidence="1 2" key="1">
    <citation type="submission" date="2022-01" db="EMBL/GenBank/DDBJ databases">
        <title>Alkalihalobacillus sp. EGI L200015, a novel bacterium isolated from a salt lake sediment.</title>
        <authorList>
            <person name="Gao L."/>
            <person name="Fang B.-Z."/>
            <person name="Li W.-J."/>
        </authorList>
    </citation>
    <scope>NUCLEOTIDE SEQUENCE [LARGE SCALE GENOMIC DNA]</scope>
    <source>
        <strain evidence="1 2">KCTC 12718</strain>
    </source>
</reference>
<proteinExistence type="predicted"/>
<evidence type="ECO:0000313" key="1">
    <source>
        <dbReference type="EMBL" id="MCF6136936.1"/>
    </source>
</evidence>
<protein>
    <submittedName>
        <fullName evidence="1">Uncharacterized protein</fullName>
    </submittedName>
</protein>
<dbReference type="Proteomes" id="UP001649381">
    <property type="component" value="Unassembled WGS sequence"/>
</dbReference>
<name>A0ABS9GYP7_9BACL</name>
<evidence type="ECO:0000313" key="2">
    <source>
        <dbReference type="Proteomes" id="UP001649381"/>
    </source>
</evidence>